<feature type="compositionally biased region" description="Basic and acidic residues" evidence="1">
    <location>
        <begin position="184"/>
        <end position="198"/>
    </location>
</feature>
<feature type="compositionally biased region" description="Basic and acidic residues" evidence="1">
    <location>
        <begin position="323"/>
        <end position="367"/>
    </location>
</feature>
<dbReference type="InterPro" id="IPR011993">
    <property type="entry name" value="PH-like_dom_sf"/>
</dbReference>
<feature type="compositionally biased region" description="Low complexity" evidence="1">
    <location>
        <begin position="133"/>
        <end position="149"/>
    </location>
</feature>
<organism evidence="2">
    <name type="scientific">Hordeum vulgare subsp. vulgare</name>
    <name type="common">Domesticated barley</name>
    <dbReference type="NCBI Taxonomy" id="112509"/>
    <lineage>
        <taxon>Eukaryota</taxon>
        <taxon>Viridiplantae</taxon>
        <taxon>Streptophyta</taxon>
        <taxon>Embryophyta</taxon>
        <taxon>Tracheophyta</taxon>
        <taxon>Spermatophyta</taxon>
        <taxon>Magnoliopsida</taxon>
        <taxon>Liliopsida</taxon>
        <taxon>Poales</taxon>
        <taxon>Poaceae</taxon>
        <taxon>BOP clade</taxon>
        <taxon>Pooideae</taxon>
        <taxon>Triticodae</taxon>
        <taxon>Triticeae</taxon>
        <taxon>Hordeinae</taxon>
        <taxon>Hordeum</taxon>
    </lineage>
</organism>
<name>F2DNJ4_HORVV</name>
<accession>F2DNJ4</accession>
<protein>
    <submittedName>
        <fullName evidence="2">Predicted protein</fullName>
    </submittedName>
</protein>
<reference evidence="2" key="1">
    <citation type="journal article" date="2011" name="Plant Physiol.">
        <title>Comprehensive sequence analysis of 24,783 barley full-length cDNAs derived from 12 clone libraries.</title>
        <authorList>
            <person name="Matsumoto T."/>
            <person name="Tanaka T."/>
            <person name="Sakai H."/>
            <person name="Amano N."/>
            <person name="Kanamori H."/>
            <person name="Kurita K."/>
            <person name="Kikuta A."/>
            <person name="Kamiya K."/>
            <person name="Yamamoto M."/>
            <person name="Ikawa H."/>
            <person name="Fujii N."/>
            <person name="Hori K."/>
            <person name="Itoh T."/>
            <person name="Sato K."/>
        </authorList>
    </citation>
    <scope>NUCLEOTIDE SEQUENCE</scope>
    <source>
        <tissue evidence="2">Shoot and root</tissue>
    </source>
</reference>
<dbReference type="EMBL" id="AK365462">
    <property type="protein sequence ID" value="BAJ96665.1"/>
    <property type="molecule type" value="mRNA"/>
</dbReference>
<feature type="compositionally biased region" description="Basic and acidic residues" evidence="1">
    <location>
        <begin position="276"/>
        <end position="311"/>
    </location>
</feature>
<feature type="region of interest" description="Disordered" evidence="1">
    <location>
        <begin position="132"/>
        <end position="311"/>
    </location>
</feature>
<dbReference type="Gene3D" id="2.30.29.30">
    <property type="entry name" value="Pleckstrin-homology domain (PH domain)/Phosphotyrosine-binding domain (PTB)"/>
    <property type="match status" value="1"/>
</dbReference>
<feature type="compositionally biased region" description="Low complexity" evidence="1">
    <location>
        <begin position="464"/>
        <end position="474"/>
    </location>
</feature>
<evidence type="ECO:0000313" key="2">
    <source>
        <dbReference type="EMBL" id="BAJ96665.1"/>
    </source>
</evidence>
<feature type="compositionally biased region" description="Basic and acidic residues" evidence="1">
    <location>
        <begin position="209"/>
        <end position="265"/>
    </location>
</feature>
<feature type="compositionally biased region" description="Polar residues" evidence="1">
    <location>
        <begin position="426"/>
        <end position="442"/>
    </location>
</feature>
<dbReference type="AlphaFoldDB" id="F2DNJ4"/>
<feature type="region of interest" description="Disordered" evidence="1">
    <location>
        <begin position="323"/>
        <end position="493"/>
    </location>
</feature>
<dbReference type="SUPFAM" id="SSF50729">
    <property type="entry name" value="PH domain-like"/>
    <property type="match status" value="1"/>
</dbReference>
<feature type="compositionally biased region" description="Low complexity" evidence="1">
    <location>
        <begin position="406"/>
        <end position="415"/>
    </location>
</feature>
<sequence length="505" mass="56242">MSGAIVSAYQQQMLTGGEVFLKYGRSGAPKQRAIWCSKGLDKIFWGEPKHLGKDSKASGFLKTSELMQIVIGTETPVFRKQKKVGEPYNCFSLVALDRSLDLEIINHDDRDIWINAFSAIKPASAKDNVMVRSPTAVSSAPPSRAPSMPDYVPEHQDDDYEDDKQSRHSGASGAQPGDDAEPGDGDKQFDDVSKEYQNNDHWGQLSAEAARKVEEARLRAEEEERQRKLAEEQENQRRLEEEKERERKKREAEEAAEREREDVRRKSLIQQALAKAEADKKKREQDEERRKQMEQLAHEAERMAKEAQEAARLLEQKEIEAKAAKAKEEELRRKRQADKEEAERAKERDRLALLQKREEKERERERAAAAAASAAANGNKETPNGNSSPSNKEPVTSDWNHNPVKAAPEPAEPGSDAPPPAAASDSNTTAVTISVPLSTGDTPANPPKEQDADALSKLKIPVSTNGTTSTTQETAPLIPIQPNNPQDNQENRGKCRNCAQQCAIM</sequence>
<feature type="compositionally biased region" description="Polar residues" evidence="1">
    <location>
        <begin position="379"/>
        <end position="400"/>
    </location>
</feature>
<evidence type="ECO:0000256" key="1">
    <source>
        <dbReference type="SAM" id="MobiDB-lite"/>
    </source>
</evidence>
<proteinExistence type="evidence at transcript level"/>